<organism evidence="4 5">
    <name type="scientific">Candidatus Syntropharchaeum butanivorans</name>
    <dbReference type="NCBI Taxonomy" id="1839936"/>
    <lineage>
        <taxon>Archaea</taxon>
        <taxon>Methanobacteriati</taxon>
        <taxon>Methanobacteriota</taxon>
        <taxon>Stenosarchaea group</taxon>
        <taxon>Methanomicrobia</taxon>
        <taxon>Methanosarcinales</taxon>
        <taxon>ANME-2 cluster</taxon>
        <taxon>Candidatus Syntropharchaeum</taxon>
    </lineage>
</organism>
<comment type="caution">
    <text evidence="4">The sequence shown here is derived from an EMBL/GenBank/DDBJ whole genome shotgun (WGS) entry which is preliminary data.</text>
</comment>
<dbReference type="Proteomes" id="UP000885936">
    <property type="component" value="Unassembled WGS sequence"/>
</dbReference>
<dbReference type="PANTHER" id="PTHR31332">
    <property type="entry name" value="7-HYDROXYMETHYL CHLOROPHYLL A REDUCTASE, CHLOROPLASTIC"/>
    <property type="match status" value="1"/>
</dbReference>
<reference evidence="4 5" key="1">
    <citation type="submission" date="2016-05" db="EMBL/GenBank/DDBJ databases">
        <title>Microbial consortia oxidize butane by reversing methanogenesis.</title>
        <authorList>
            <person name="Laso-Perez R."/>
            <person name="Richter M."/>
            <person name="Wegener G."/>
            <person name="Musat F."/>
        </authorList>
    </citation>
    <scope>NUCLEOTIDE SEQUENCE [LARGE SCALE GENOMIC DNA]</scope>
    <source>
        <strain evidence="4">BOX1</strain>
    </source>
</reference>
<evidence type="ECO:0000313" key="5">
    <source>
        <dbReference type="Proteomes" id="UP000185779"/>
    </source>
</evidence>
<dbReference type="AlphaFoldDB" id="A0A1F2P4T0"/>
<evidence type="ECO:0000259" key="1">
    <source>
        <dbReference type="Pfam" id="PF04422"/>
    </source>
</evidence>
<dbReference type="Pfam" id="PF04432">
    <property type="entry name" value="FrhB_FdhB_C"/>
    <property type="match status" value="1"/>
</dbReference>
<evidence type="ECO:0000313" key="3">
    <source>
        <dbReference type="EMBL" id="HEC57296.1"/>
    </source>
</evidence>
<name>A0A1F2P4T0_9EURY</name>
<dbReference type="Pfam" id="PF04422">
    <property type="entry name" value="FrhB_FdhB_N"/>
    <property type="match status" value="1"/>
</dbReference>
<reference evidence="3" key="2">
    <citation type="journal article" date="2020" name="mSystems">
        <title>Genome- and Community-Level Interaction Insights into Carbon Utilization and Element Cycling Functions of Hydrothermarchaeota in Hydrothermal Sediment.</title>
        <authorList>
            <person name="Zhou Z."/>
            <person name="Liu Y."/>
            <person name="Xu W."/>
            <person name="Pan J."/>
            <person name="Luo Z.H."/>
            <person name="Li M."/>
        </authorList>
    </citation>
    <scope>NUCLEOTIDE SEQUENCE [LARGE SCALE GENOMIC DNA]</scope>
    <source>
        <strain evidence="3">HyVt-386</strain>
    </source>
</reference>
<proteinExistence type="predicted"/>
<gene>
    <name evidence="3" type="ORF">ENI32_05380</name>
    <name evidence="4" type="ORF">SBU_000782</name>
</gene>
<accession>A0A1F2P4T0</accession>
<protein>
    <submittedName>
        <fullName evidence="4">Coenzyme F420-reducing hydrogenase subunit beta</fullName>
    </submittedName>
</protein>
<dbReference type="EMBL" id="DRIE01000093">
    <property type="protein sequence ID" value="HEC57296.1"/>
    <property type="molecule type" value="Genomic_DNA"/>
</dbReference>
<dbReference type="Proteomes" id="UP000185779">
    <property type="component" value="Unassembled WGS sequence"/>
</dbReference>
<dbReference type="InterPro" id="IPR007516">
    <property type="entry name" value="Co_F420_Hydgase/DH_bsu_N"/>
</dbReference>
<evidence type="ECO:0000313" key="4">
    <source>
        <dbReference type="EMBL" id="OFV66240.1"/>
    </source>
</evidence>
<feature type="domain" description="Coenzyme F420 hydrogenase/dehydrogenase beta subunit C-terminal" evidence="2">
    <location>
        <begin position="175"/>
        <end position="322"/>
    </location>
</feature>
<dbReference type="InterPro" id="IPR007525">
    <property type="entry name" value="FrhB_FdhB_C"/>
</dbReference>
<dbReference type="STRING" id="1839936.SBU_000782"/>
<dbReference type="GO" id="GO:0052592">
    <property type="term" value="F:oxidoreductase activity, acting on CH or CH2 groups, with an iron-sulfur protein as acceptor"/>
    <property type="evidence" value="ECO:0007669"/>
    <property type="project" value="TreeGrafter"/>
</dbReference>
<dbReference type="PANTHER" id="PTHR31332:SF0">
    <property type="entry name" value="7-HYDROXYMETHYL CHLOROPHYLL A REDUCTASE, CHLOROPLASTIC"/>
    <property type="match status" value="1"/>
</dbReference>
<evidence type="ECO:0000259" key="2">
    <source>
        <dbReference type="Pfam" id="PF04432"/>
    </source>
</evidence>
<feature type="domain" description="Coenzyme F420 hydrogenase/dehydrogenase beta subunit N-terminal" evidence="1">
    <location>
        <begin position="92"/>
        <end position="162"/>
    </location>
</feature>
<keyword evidence="5" id="KW-1185">Reference proteome</keyword>
<sequence>MANERSFPVCCYCGACAAFIDFEKYKEEEVVFDKGCGGTVSKGFCFSFCPRSFAACRLCEEACPRKDYGVCDFSPCASSPEGRILGHYKEIISARATEEGVREVGQDGSLITAMLCEALRSGFIDAAVVAIRTEDWKAEPFVATTPEEVLRGIGPKYTACPSVLGVWEAIDRGYENIAMVGTGCNIEAVRRLQALHDPALELDRVKVLIGLFCTEAFWHHDLVMFLAERGIDIKEVERFYVTKGKFMVVTEDKEYSIPTKELDPCARDTCRICEDFTSQLADVSAGSSGSPDGYTSLIIRTKAGEELVSVSKKAIETKKLDDAGIKKIERLAFNKKMRNYGMIMDQMGICSACLTNPYSFTLQAIRGD</sequence>
<dbReference type="EMBL" id="LYOR01000003">
    <property type="protein sequence ID" value="OFV66240.1"/>
    <property type="molecule type" value="Genomic_DNA"/>
</dbReference>
<dbReference type="InterPro" id="IPR045220">
    <property type="entry name" value="FRHB/FDHB/HCAR-like"/>
</dbReference>